<evidence type="ECO:0000313" key="6">
    <source>
        <dbReference type="EMBL" id="KDQ12850.1"/>
    </source>
</evidence>
<gene>
    <name evidence="6" type="ORF">BOTBODRAFT_188867</name>
</gene>
<sequence>MNNPSIVVDTTHSPPQIQMGDIHFTPLETTLDKVDDSVQSVADNVASIQKLYTANSATCSAAYKALSDTGGGIFIMDLLEPVKKVLDALNVVAQANPWIGIAVTAFKLIVDLEMERRSNDRRIEALIFSQADMMSALLELRHIKDVGLAMFKGSGIPSRFQCVLQAIKESINGCGLAMDTYKKQKFLGKFFRSKQWKDKFETIAKDLLDRKVEITFALQANMALGVDQLQDGVSGANVKLDMIIDLLRRPTPQEEKMEIEVKKLGDYDIEAVRERKDLLMQLEPLAAQFDVASQSSSGGKLTTMTGGVAGLQKKPKALEESLLDSVQLEVDDLIKQNRNYFNVKLEAQEKRLQDTISFSTKKIITKLGDGPYKKILDPDLRHIWKGMNWQGAVKVRPLVAALHDYFVDRFEAHEQGRTNALLTADAALGSHSPVVSELGSEIEGMLDAPSGFNEFEADKWCLAYLSSTYLRAIAEAIDDDFSGFVRISEANNFSSSRPGDWSLLKWIAYWADGTSNLIYQYLIEEIFEKISQVKVLPQNASAVQTYLDTPDRYLLRYVIRDPRGHYVQCGDLLGVMAARMRYEEERLTPVLKKIHYNIDVVQDYFGKGRIETYLFPLLYLTLRHHYQIIQLAATEIIDNRIFESAGSTMGSIWAAVRDRIDQVEAEFRLQKLNADQEFWWFGNGIYFRPYKRRNDTGAETLKRQNRALNFIQPFLEEYSIDPNWIVDPLADVHQGVGPLSPDALEFPLAFKNLSIAELGVERARAERYAALSARKYIWENMPQARSAATEFTDGDEAELDAIESSLKQLSEATQAQYNALAALEIRSINADFYLCNGCGLFPLLGHRWTCANCNEVDYCSSCEAHGPKAKREEDTFHKETHSMIYIPHPISMEATLRKRQESTILFAKECPGRTCGGPCGRIDVSLI</sequence>
<dbReference type="Pfam" id="PF00569">
    <property type="entry name" value="ZZ"/>
    <property type="match status" value="1"/>
</dbReference>
<organism evidence="6 7">
    <name type="scientific">Botryobasidium botryosum (strain FD-172 SS1)</name>
    <dbReference type="NCBI Taxonomy" id="930990"/>
    <lineage>
        <taxon>Eukaryota</taxon>
        <taxon>Fungi</taxon>
        <taxon>Dikarya</taxon>
        <taxon>Basidiomycota</taxon>
        <taxon>Agaricomycotina</taxon>
        <taxon>Agaricomycetes</taxon>
        <taxon>Cantharellales</taxon>
        <taxon>Botryobasidiaceae</taxon>
        <taxon>Botryobasidium</taxon>
    </lineage>
</organism>
<dbReference type="EMBL" id="KL198047">
    <property type="protein sequence ID" value="KDQ12850.1"/>
    <property type="molecule type" value="Genomic_DNA"/>
</dbReference>
<dbReference type="SMART" id="SM00291">
    <property type="entry name" value="ZnF_ZZ"/>
    <property type="match status" value="1"/>
</dbReference>
<dbReference type="PROSITE" id="PS50135">
    <property type="entry name" value="ZF_ZZ_2"/>
    <property type="match status" value="1"/>
</dbReference>
<dbReference type="Proteomes" id="UP000027195">
    <property type="component" value="Unassembled WGS sequence"/>
</dbReference>
<dbReference type="Gene3D" id="3.30.60.90">
    <property type="match status" value="1"/>
</dbReference>
<dbReference type="AlphaFoldDB" id="A0A067MDU8"/>
<name>A0A067MDU8_BOTB1</name>
<evidence type="ECO:0000256" key="3">
    <source>
        <dbReference type="ARBA" id="ARBA00022833"/>
    </source>
</evidence>
<evidence type="ECO:0000256" key="2">
    <source>
        <dbReference type="ARBA" id="ARBA00022771"/>
    </source>
</evidence>
<evidence type="ECO:0000259" key="5">
    <source>
        <dbReference type="PROSITE" id="PS50135"/>
    </source>
</evidence>
<reference evidence="7" key="1">
    <citation type="journal article" date="2014" name="Proc. Natl. Acad. Sci. U.S.A.">
        <title>Extensive sampling of basidiomycete genomes demonstrates inadequacy of the white-rot/brown-rot paradigm for wood decay fungi.</title>
        <authorList>
            <person name="Riley R."/>
            <person name="Salamov A.A."/>
            <person name="Brown D.W."/>
            <person name="Nagy L.G."/>
            <person name="Floudas D."/>
            <person name="Held B.W."/>
            <person name="Levasseur A."/>
            <person name="Lombard V."/>
            <person name="Morin E."/>
            <person name="Otillar R."/>
            <person name="Lindquist E.A."/>
            <person name="Sun H."/>
            <person name="LaButti K.M."/>
            <person name="Schmutz J."/>
            <person name="Jabbour D."/>
            <person name="Luo H."/>
            <person name="Baker S.E."/>
            <person name="Pisabarro A.G."/>
            <person name="Walton J.D."/>
            <person name="Blanchette R.A."/>
            <person name="Henrissat B."/>
            <person name="Martin F."/>
            <person name="Cullen D."/>
            <person name="Hibbett D.S."/>
            <person name="Grigoriev I.V."/>
        </authorList>
    </citation>
    <scope>NUCLEOTIDE SEQUENCE [LARGE SCALE GENOMIC DNA]</scope>
    <source>
        <strain evidence="7">FD-172 SS1</strain>
    </source>
</reference>
<feature type="domain" description="ZZ-type" evidence="5">
    <location>
        <begin position="830"/>
        <end position="891"/>
    </location>
</feature>
<proteinExistence type="predicted"/>
<keyword evidence="1" id="KW-0479">Metal-binding</keyword>
<accession>A0A067MDU8</accession>
<evidence type="ECO:0000256" key="4">
    <source>
        <dbReference type="PROSITE-ProRule" id="PRU00228"/>
    </source>
</evidence>
<dbReference type="SUPFAM" id="SSF57850">
    <property type="entry name" value="RING/U-box"/>
    <property type="match status" value="1"/>
</dbReference>
<keyword evidence="2 4" id="KW-0863">Zinc-finger</keyword>
<dbReference type="OrthoDB" id="2122982at2759"/>
<dbReference type="GO" id="GO:0008270">
    <property type="term" value="F:zinc ion binding"/>
    <property type="evidence" value="ECO:0007669"/>
    <property type="project" value="UniProtKB-KW"/>
</dbReference>
<keyword evidence="3" id="KW-0862">Zinc</keyword>
<keyword evidence="7" id="KW-1185">Reference proteome</keyword>
<protein>
    <recommendedName>
        <fullName evidence="5">ZZ-type domain-containing protein</fullName>
    </recommendedName>
</protein>
<evidence type="ECO:0000256" key="1">
    <source>
        <dbReference type="ARBA" id="ARBA00022723"/>
    </source>
</evidence>
<dbReference type="InterPro" id="IPR043145">
    <property type="entry name" value="Znf_ZZ_sf"/>
</dbReference>
<evidence type="ECO:0000313" key="7">
    <source>
        <dbReference type="Proteomes" id="UP000027195"/>
    </source>
</evidence>
<dbReference type="InterPro" id="IPR000433">
    <property type="entry name" value="Znf_ZZ"/>
</dbReference>
<dbReference type="STRING" id="930990.A0A067MDU8"/>
<dbReference type="HOGENOM" id="CLU_004050_1_0_1"/>
<dbReference type="InParanoid" id="A0A067MDU8"/>